<name>A0A9W6V9L0_9PSEU</name>
<comment type="caution">
    <text evidence="1">The sequence shown here is derived from an EMBL/GenBank/DDBJ whole genome shotgun (WGS) entry which is preliminary data.</text>
</comment>
<evidence type="ECO:0000313" key="2">
    <source>
        <dbReference type="Proteomes" id="UP001165042"/>
    </source>
</evidence>
<dbReference type="Proteomes" id="UP001165042">
    <property type="component" value="Unassembled WGS sequence"/>
</dbReference>
<sequence>MTDPYGFRRPTVADAENAIRRLHPTTADQVWTALRAKANLTGTEPDADALTALITAMEGTDPVLSLCAQAFRIRSGTHTALSAAHALVRSAE</sequence>
<dbReference type="RefSeq" id="WP_285609579.1">
    <property type="nucleotide sequence ID" value="NZ_BSSD01000002.1"/>
</dbReference>
<gene>
    <name evidence="1" type="ORF">Aglo03_18990</name>
</gene>
<organism evidence="1 2">
    <name type="scientific">Actinokineospora globicatena</name>
    <dbReference type="NCBI Taxonomy" id="103729"/>
    <lineage>
        <taxon>Bacteria</taxon>
        <taxon>Bacillati</taxon>
        <taxon>Actinomycetota</taxon>
        <taxon>Actinomycetes</taxon>
        <taxon>Pseudonocardiales</taxon>
        <taxon>Pseudonocardiaceae</taxon>
        <taxon>Actinokineospora</taxon>
    </lineage>
</organism>
<protein>
    <submittedName>
        <fullName evidence="1">Uncharacterized protein</fullName>
    </submittedName>
</protein>
<proteinExistence type="predicted"/>
<accession>A0A9W6V9L0</accession>
<dbReference type="EMBL" id="BSSD01000002">
    <property type="protein sequence ID" value="GLW91083.1"/>
    <property type="molecule type" value="Genomic_DNA"/>
</dbReference>
<reference evidence="1" key="1">
    <citation type="submission" date="2023-02" db="EMBL/GenBank/DDBJ databases">
        <title>Actinokineospora globicatena NBRC 15670.</title>
        <authorList>
            <person name="Ichikawa N."/>
            <person name="Sato H."/>
            <person name="Tonouchi N."/>
        </authorList>
    </citation>
    <scope>NUCLEOTIDE SEQUENCE</scope>
    <source>
        <strain evidence="1">NBRC 15670</strain>
    </source>
</reference>
<keyword evidence="2" id="KW-1185">Reference proteome</keyword>
<dbReference type="AlphaFoldDB" id="A0A9W6V9L0"/>
<evidence type="ECO:0000313" key="1">
    <source>
        <dbReference type="EMBL" id="GLW91083.1"/>
    </source>
</evidence>